<dbReference type="InterPro" id="IPR019052">
    <property type="entry name" value="DUF2383"/>
</dbReference>
<dbReference type="Pfam" id="PF09537">
    <property type="entry name" value="DUF2383"/>
    <property type="match status" value="1"/>
</dbReference>
<dbReference type="SUPFAM" id="SSF47240">
    <property type="entry name" value="Ferritin-like"/>
    <property type="match status" value="1"/>
</dbReference>
<dbReference type="Proteomes" id="UP001165679">
    <property type="component" value="Unassembled WGS sequence"/>
</dbReference>
<dbReference type="PIRSF" id="PIRSF029477">
    <property type="entry name" value="UCP029477"/>
    <property type="match status" value="1"/>
</dbReference>
<proteinExistence type="predicted"/>
<gene>
    <name evidence="2" type="ORF">OL599_21495</name>
</gene>
<dbReference type="NCBIfam" id="TIGR02284">
    <property type="entry name" value="PA2169 family four-helix-bundle protein"/>
    <property type="match status" value="1"/>
</dbReference>
<evidence type="ECO:0000313" key="3">
    <source>
        <dbReference type="Proteomes" id="UP001165679"/>
    </source>
</evidence>
<dbReference type="InterPro" id="IPR011971">
    <property type="entry name" value="CHP02284"/>
</dbReference>
<comment type="caution">
    <text evidence="2">The sequence shown here is derived from an EMBL/GenBank/DDBJ whole genome shotgun (WGS) entry which is preliminary data.</text>
</comment>
<reference evidence="2" key="1">
    <citation type="submission" date="2022-09" db="EMBL/GenBank/DDBJ databases">
        <title>Rhodovastum sp. nov. RN2-1 isolated from soil in Seongnam, South Korea.</title>
        <authorList>
            <person name="Le N.T."/>
        </authorList>
    </citation>
    <scope>NUCLEOTIDE SEQUENCE</scope>
    <source>
        <strain evidence="2">RN2-1</strain>
    </source>
</reference>
<sequence>MATTNESDIKILNGLIETTLDSADGYSEAAKEARNPRFTTLFQARATERQHLIRQLQAEVVRLGGAPEDSGTMLAAAHRAFLNLKSSVTGSDQSVVDEVEAGEDHVKAKFEAALDNEELSPSGKALVTRIYGSIKAGHDEMSQLKHELKLRAAS</sequence>
<dbReference type="InterPro" id="IPR016920">
    <property type="entry name" value="UCP029477"/>
</dbReference>
<protein>
    <submittedName>
        <fullName evidence="2">PA2169 family four-helix-bundle protein</fullName>
    </submittedName>
</protein>
<dbReference type="RefSeq" id="WP_264716078.1">
    <property type="nucleotide sequence ID" value="NZ_JAPDNT010000030.1"/>
</dbReference>
<accession>A0AA41YQT0</accession>
<keyword evidence="3" id="KW-1185">Reference proteome</keyword>
<dbReference type="InterPro" id="IPR012347">
    <property type="entry name" value="Ferritin-like"/>
</dbReference>
<dbReference type="InterPro" id="IPR009078">
    <property type="entry name" value="Ferritin-like_SF"/>
</dbReference>
<evidence type="ECO:0000313" key="2">
    <source>
        <dbReference type="EMBL" id="MCW3477150.1"/>
    </source>
</evidence>
<organism evidence="2 3">
    <name type="scientific">Limobrevibacterium gyesilva</name>
    <dbReference type="NCBI Taxonomy" id="2991712"/>
    <lineage>
        <taxon>Bacteria</taxon>
        <taxon>Pseudomonadati</taxon>
        <taxon>Pseudomonadota</taxon>
        <taxon>Alphaproteobacteria</taxon>
        <taxon>Acetobacterales</taxon>
        <taxon>Acetobacteraceae</taxon>
        <taxon>Limobrevibacterium</taxon>
    </lineage>
</organism>
<feature type="domain" description="DUF2383" evidence="1">
    <location>
        <begin position="9"/>
        <end position="115"/>
    </location>
</feature>
<dbReference type="EMBL" id="JAPDNT010000030">
    <property type="protein sequence ID" value="MCW3477150.1"/>
    <property type="molecule type" value="Genomic_DNA"/>
</dbReference>
<reference evidence="2" key="2">
    <citation type="submission" date="2022-10" db="EMBL/GenBank/DDBJ databases">
        <authorList>
            <person name="Trinh H.N."/>
        </authorList>
    </citation>
    <scope>NUCLEOTIDE SEQUENCE</scope>
    <source>
        <strain evidence="2">RN2-1</strain>
    </source>
</reference>
<dbReference type="Gene3D" id="1.20.1260.10">
    <property type="match status" value="1"/>
</dbReference>
<evidence type="ECO:0000259" key="1">
    <source>
        <dbReference type="Pfam" id="PF09537"/>
    </source>
</evidence>
<dbReference type="AlphaFoldDB" id="A0AA41YQT0"/>
<name>A0AA41YQT0_9PROT</name>